<dbReference type="Pfam" id="PF13649">
    <property type="entry name" value="Methyltransf_25"/>
    <property type="match status" value="1"/>
</dbReference>
<organism evidence="2 3">
    <name type="scientific">Tahibacter soli</name>
    <dbReference type="NCBI Taxonomy" id="2983605"/>
    <lineage>
        <taxon>Bacteria</taxon>
        <taxon>Pseudomonadati</taxon>
        <taxon>Pseudomonadota</taxon>
        <taxon>Gammaproteobacteria</taxon>
        <taxon>Lysobacterales</taxon>
        <taxon>Rhodanobacteraceae</taxon>
        <taxon>Tahibacter</taxon>
    </lineage>
</organism>
<feature type="domain" description="Methyltransferase" evidence="1">
    <location>
        <begin position="149"/>
        <end position="208"/>
    </location>
</feature>
<dbReference type="RefSeq" id="WP_263545013.1">
    <property type="nucleotide sequence ID" value="NZ_JAOVZO020000014.1"/>
</dbReference>
<dbReference type="CDD" id="cd02440">
    <property type="entry name" value="AdoMet_MTases"/>
    <property type="match status" value="1"/>
</dbReference>
<evidence type="ECO:0000313" key="3">
    <source>
        <dbReference type="Proteomes" id="UP001139971"/>
    </source>
</evidence>
<dbReference type="Gene3D" id="1.10.10.10">
    <property type="entry name" value="Winged helix-like DNA-binding domain superfamily/Winged helix DNA-binding domain"/>
    <property type="match status" value="1"/>
</dbReference>
<dbReference type="InterPro" id="IPR029063">
    <property type="entry name" value="SAM-dependent_MTases_sf"/>
</dbReference>
<dbReference type="GO" id="GO:0032259">
    <property type="term" value="P:methylation"/>
    <property type="evidence" value="ECO:0007669"/>
    <property type="project" value="UniProtKB-KW"/>
</dbReference>
<dbReference type="SUPFAM" id="SSF53335">
    <property type="entry name" value="S-adenosyl-L-methionine-dependent methyltransferases"/>
    <property type="match status" value="1"/>
</dbReference>
<dbReference type="SUPFAM" id="SSF46785">
    <property type="entry name" value="Winged helix' DNA-binding domain"/>
    <property type="match status" value="1"/>
</dbReference>
<evidence type="ECO:0000313" key="2">
    <source>
        <dbReference type="EMBL" id="MDC8012653.1"/>
    </source>
</evidence>
<dbReference type="InterPro" id="IPR041698">
    <property type="entry name" value="Methyltransf_25"/>
</dbReference>
<protein>
    <submittedName>
        <fullName evidence="2">Methyltransferase domain-containing protein</fullName>
    </submittedName>
</protein>
<dbReference type="Gene3D" id="3.40.50.150">
    <property type="entry name" value="Vaccinia Virus protein VP39"/>
    <property type="match status" value="1"/>
</dbReference>
<keyword evidence="3" id="KW-1185">Reference proteome</keyword>
<dbReference type="GO" id="GO:0008168">
    <property type="term" value="F:methyltransferase activity"/>
    <property type="evidence" value="ECO:0007669"/>
    <property type="project" value="UniProtKB-KW"/>
</dbReference>
<name>A0A9X3YL02_9GAMM</name>
<dbReference type="InterPro" id="IPR036388">
    <property type="entry name" value="WH-like_DNA-bd_sf"/>
</dbReference>
<keyword evidence="2" id="KW-0489">Methyltransferase</keyword>
<gene>
    <name evidence="2" type="ORF">OD750_008840</name>
</gene>
<dbReference type="EMBL" id="JAOVZO020000014">
    <property type="protein sequence ID" value="MDC8012653.1"/>
    <property type="molecule type" value="Genomic_DNA"/>
</dbReference>
<sequence length="326" mass="35220">MSAARLSAFDAVEGLHLAHALAALTELGVFDALLRKPRSARALARRLSLDEALLRATLAFVAARTDLVERGGDVFRATDAYDVAARFQIELYAGAFAPNAAGLAASLVAPRRAGAFVDRRRHAQAFAQVPVRVDSPVAAIVLQLDLAPVLDLGCGPGSLLLAMALQDSTLRAWGIDANAAMCRVARERMREAGVSRRVTIVRGDSRETWIALPERVRSQIRLLVAGDVANEWFANGAEAFVAWLKGLRATFPERVLVVADYYGRLGTTLPADRQTLLHDFAQAISGQGIPAATREAWDALYRSAGCRLAHCVEDETTTRFVHIVAL</sequence>
<keyword evidence="2" id="KW-0808">Transferase</keyword>
<dbReference type="Proteomes" id="UP001139971">
    <property type="component" value="Unassembled WGS sequence"/>
</dbReference>
<comment type="caution">
    <text evidence="2">The sequence shown here is derived from an EMBL/GenBank/DDBJ whole genome shotgun (WGS) entry which is preliminary data.</text>
</comment>
<dbReference type="AlphaFoldDB" id="A0A9X3YL02"/>
<accession>A0A9X3YL02</accession>
<reference evidence="2" key="1">
    <citation type="submission" date="2023-02" db="EMBL/GenBank/DDBJ databases">
        <title>Tahibacter soli sp. nov. isolated from soil.</title>
        <authorList>
            <person name="Baek J.H."/>
            <person name="Lee J.K."/>
            <person name="Choi D.G."/>
            <person name="Jeon C.O."/>
        </authorList>
    </citation>
    <scope>NUCLEOTIDE SEQUENCE</scope>
    <source>
        <strain evidence="2">BL</strain>
    </source>
</reference>
<proteinExistence type="predicted"/>
<dbReference type="InterPro" id="IPR036390">
    <property type="entry name" value="WH_DNA-bd_sf"/>
</dbReference>
<evidence type="ECO:0000259" key="1">
    <source>
        <dbReference type="Pfam" id="PF13649"/>
    </source>
</evidence>